<gene>
    <name evidence="3" type="ORF">C8E03_103374</name>
    <name evidence="4" type="ORF">CG710_010600</name>
</gene>
<keyword evidence="2" id="KW-0472">Membrane</keyword>
<accession>A0A318ENV4</accession>
<dbReference type="AlphaFoldDB" id="A0A318ENV4"/>
<organism evidence="3 6">
    <name type="scientific">Lachnotalea glycerini</name>
    <dbReference type="NCBI Taxonomy" id="1763509"/>
    <lineage>
        <taxon>Bacteria</taxon>
        <taxon>Bacillati</taxon>
        <taxon>Bacillota</taxon>
        <taxon>Clostridia</taxon>
        <taxon>Lachnospirales</taxon>
        <taxon>Lachnospiraceae</taxon>
        <taxon>Lachnotalea</taxon>
    </lineage>
</organism>
<dbReference type="EMBL" id="QICS01000003">
    <property type="protein sequence ID" value="PXV91803.1"/>
    <property type="molecule type" value="Genomic_DNA"/>
</dbReference>
<reference evidence="4" key="3">
    <citation type="submission" date="2018-07" db="EMBL/GenBank/DDBJ databases">
        <authorList>
            <person name="Quirk P.G."/>
            <person name="Krulwich T.A."/>
        </authorList>
    </citation>
    <scope>NUCLEOTIDE SEQUENCE</scope>
    <source>
        <strain evidence="4">CCRI-19302</strain>
    </source>
</reference>
<evidence type="ECO:0008006" key="7">
    <source>
        <dbReference type="Google" id="ProtNLM"/>
    </source>
</evidence>
<dbReference type="RefSeq" id="WP_110290893.1">
    <property type="nucleotide sequence ID" value="NZ_NOKA02000019.1"/>
</dbReference>
<keyword evidence="2" id="KW-0812">Transmembrane</keyword>
<evidence type="ECO:0000313" key="4">
    <source>
        <dbReference type="EMBL" id="RDY31227.1"/>
    </source>
</evidence>
<evidence type="ECO:0000313" key="3">
    <source>
        <dbReference type="EMBL" id="PXV91803.1"/>
    </source>
</evidence>
<dbReference type="EMBL" id="NOKA02000019">
    <property type="protein sequence ID" value="RDY31227.1"/>
    <property type="molecule type" value="Genomic_DNA"/>
</dbReference>
<name>A0A318ENV4_9FIRM</name>
<evidence type="ECO:0000313" key="5">
    <source>
        <dbReference type="Proteomes" id="UP000216411"/>
    </source>
</evidence>
<reference evidence="4 5" key="1">
    <citation type="journal article" date="2017" name="Genome Announc.">
        <title>Draft Genome Sequence of a Sporulating and Motile Strain of Lachnotalea glycerini Isolated from Water in Quebec City, Canada.</title>
        <authorList>
            <person name="Maheux A.F."/>
            <person name="Boudreau D.K."/>
            <person name="Berube E."/>
            <person name="Boissinot M."/>
            <person name="Raymond F."/>
            <person name="Brodeur S."/>
            <person name="Corbeil J."/>
            <person name="Isabel S."/>
            <person name="Omar R.F."/>
            <person name="Bergeron M.G."/>
        </authorList>
    </citation>
    <scope>NUCLEOTIDE SEQUENCE [LARGE SCALE GENOMIC DNA]</scope>
    <source>
        <strain evidence="4 5">CCRI-19302</strain>
    </source>
</reference>
<proteinExistence type="predicted"/>
<dbReference type="Proteomes" id="UP000216411">
    <property type="component" value="Unassembled WGS sequence"/>
</dbReference>
<dbReference type="Proteomes" id="UP000247523">
    <property type="component" value="Unassembled WGS sequence"/>
</dbReference>
<feature type="transmembrane region" description="Helical" evidence="2">
    <location>
        <begin position="136"/>
        <end position="155"/>
    </location>
</feature>
<comment type="caution">
    <text evidence="3">The sequence shown here is derived from an EMBL/GenBank/DDBJ whole genome shotgun (WGS) entry which is preliminary data.</text>
</comment>
<evidence type="ECO:0000256" key="2">
    <source>
        <dbReference type="SAM" id="Phobius"/>
    </source>
</evidence>
<keyword evidence="2" id="KW-1133">Transmembrane helix</keyword>
<dbReference type="OrthoDB" id="2049216at2"/>
<keyword evidence="1" id="KW-0175">Coiled coil</keyword>
<keyword evidence="5" id="KW-1185">Reference proteome</keyword>
<evidence type="ECO:0000256" key="1">
    <source>
        <dbReference type="SAM" id="Coils"/>
    </source>
</evidence>
<feature type="coiled-coil region" evidence="1">
    <location>
        <begin position="72"/>
        <end position="125"/>
    </location>
</feature>
<protein>
    <recommendedName>
        <fullName evidence="7">DUF1640 domain-containing protein</fullName>
    </recommendedName>
</protein>
<sequence>MAGLMDMISNRDTSVDKSIAETTMQCLKEMKKQTGENVELVKKINTLVEASIMKIKSLEAKMAASQADSVAIEELRQEMKNIKSEFSDELTMIKNQLNEDINKENAKLYKNIKGILEEYDDKQQKKIKSIGRINKAILWFLFLITVLLITNILGII</sequence>
<reference evidence="3 6" key="2">
    <citation type="submission" date="2018-05" db="EMBL/GenBank/DDBJ databases">
        <title>Genomic Encyclopedia of Type Strains, Phase IV (KMG-IV): sequencing the most valuable type-strain genomes for metagenomic binning, comparative biology and taxonomic classification.</title>
        <authorList>
            <person name="Goeker M."/>
        </authorList>
    </citation>
    <scope>NUCLEOTIDE SEQUENCE [LARGE SCALE GENOMIC DNA]</scope>
    <source>
        <strain evidence="3 6">DSM 28816</strain>
    </source>
</reference>
<evidence type="ECO:0000313" key="6">
    <source>
        <dbReference type="Proteomes" id="UP000247523"/>
    </source>
</evidence>